<dbReference type="Gene3D" id="3.40.50.300">
    <property type="entry name" value="P-loop containing nucleotide triphosphate hydrolases"/>
    <property type="match status" value="1"/>
</dbReference>
<feature type="domain" description="3-dehydroquinate synthase N-terminal" evidence="5">
    <location>
        <begin position="183"/>
        <end position="249"/>
    </location>
</feature>
<comment type="caution">
    <text evidence="6">The sequence shown here is derived from an EMBL/GenBank/DDBJ whole genome shotgun (WGS) entry which is preliminary data.</text>
</comment>
<dbReference type="InterPro" id="IPR027417">
    <property type="entry name" value="P-loop_NTPase"/>
</dbReference>
<dbReference type="GO" id="GO:0009073">
    <property type="term" value="P:aromatic amino acid family biosynthetic process"/>
    <property type="evidence" value="ECO:0007669"/>
    <property type="project" value="UniProtKB-KW"/>
</dbReference>
<evidence type="ECO:0000256" key="3">
    <source>
        <dbReference type="ARBA" id="ARBA00023141"/>
    </source>
</evidence>
<proteinExistence type="predicted"/>
<reference evidence="6" key="1">
    <citation type="journal article" date="2014" name="Front. Microbiol.">
        <title>High frequency of phylogenetically diverse reductive dehalogenase-homologous genes in deep subseafloor sedimentary metagenomes.</title>
        <authorList>
            <person name="Kawai M."/>
            <person name="Futagami T."/>
            <person name="Toyoda A."/>
            <person name="Takaki Y."/>
            <person name="Nishi S."/>
            <person name="Hori S."/>
            <person name="Arai W."/>
            <person name="Tsubouchi T."/>
            <person name="Morono Y."/>
            <person name="Uchiyama I."/>
            <person name="Ito T."/>
            <person name="Fujiyama A."/>
            <person name="Inagaki F."/>
            <person name="Takami H."/>
        </authorList>
    </citation>
    <scope>NUCLEOTIDE SEQUENCE</scope>
    <source>
        <strain evidence="6">Expedition CK06-06</strain>
    </source>
</reference>
<dbReference type="InterPro" id="IPR031322">
    <property type="entry name" value="Shikimate/glucono_kinase"/>
</dbReference>
<dbReference type="PANTHER" id="PTHR43622:SF7">
    <property type="entry name" value="3-DEHYDROQUINATE SYNTHASE, CHLOROPLASTIC"/>
    <property type="match status" value="1"/>
</dbReference>
<evidence type="ECO:0000259" key="5">
    <source>
        <dbReference type="Pfam" id="PF01761"/>
    </source>
</evidence>
<dbReference type="Pfam" id="PF01202">
    <property type="entry name" value="SKI"/>
    <property type="match status" value="1"/>
</dbReference>
<feature type="non-terminal residue" evidence="6">
    <location>
        <position position="1"/>
    </location>
</feature>
<dbReference type="InterPro" id="IPR050071">
    <property type="entry name" value="Dehydroquinate_synthase"/>
</dbReference>
<evidence type="ECO:0000256" key="1">
    <source>
        <dbReference type="ARBA" id="ARBA00022605"/>
    </source>
</evidence>
<dbReference type="EMBL" id="BARS01044572">
    <property type="protein sequence ID" value="GAG37619.1"/>
    <property type="molecule type" value="Genomic_DNA"/>
</dbReference>
<dbReference type="GO" id="GO:0008652">
    <property type="term" value="P:amino acid biosynthetic process"/>
    <property type="evidence" value="ECO:0007669"/>
    <property type="project" value="UniProtKB-KW"/>
</dbReference>
<dbReference type="Pfam" id="PF01761">
    <property type="entry name" value="DHQ_synthase"/>
    <property type="match status" value="1"/>
</dbReference>
<dbReference type="PANTHER" id="PTHR43622">
    <property type="entry name" value="3-DEHYDROQUINATE SYNTHASE"/>
    <property type="match status" value="1"/>
</dbReference>
<sequence>ALVSPDNRRLMAEAGLLACLEATPDTILRRLQEWEQKPPSERPLLAGPDPLGRIRELKARRQPLYALADVIVETDSLAPPEVAERVAAGWRKLGAWALGCPLRLTLPEERESAGSGEPVWVEAPSARYPVFVEWGALSRLGERMREVGLAERAFIVTDELVGARHGGRVQHALAEAGFESHSCAVPPVEQSKTLETASRIYDWLISHRAERGQAILALGGGMVGDLAGFVAATFLRGVPLVQLPTSLLA</sequence>
<keyword evidence="4" id="KW-0456">Lyase</keyword>
<protein>
    <recommendedName>
        <fullName evidence="5">3-dehydroquinate synthase N-terminal domain-containing protein</fullName>
    </recommendedName>
</protein>
<organism evidence="6">
    <name type="scientific">marine sediment metagenome</name>
    <dbReference type="NCBI Taxonomy" id="412755"/>
    <lineage>
        <taxon>unclassified sequences</taxon>
        <taxon>metagenomes</taxon>
        <taxon>ecological metagenomes</taxon>
    </lineage>
</organism>
<evidence type="ECO:0000313" key="6">
    <source>
        <dbReference type="EMBL" id="GAG37619.1"/>
    </source>
</evidence>
<accession>X0X326</accession>
<dbReference type="GO" id="GO:0003856">
    <property type="term" value="F:3-dehydroquinate synthase activity"/>
    <property type="evidence" value="ECO:0007669"/>
    <property type="project" value="TreeGrafter"/>
</dbReference>
<gene>
    <name evidence="6" type="ORF">S01H1_67314</name>
</gene>
<feature type="non-terminal residue" evidence="6">
    <location>
        <position position="249"/>
    </location>
</feature>
<keyword evidence="1" id="KW-0028">Amino-acid biosynthesis</keyword>
<dbReference type="AlphaFoldDB" id="X0X326"/>
<name>X0X326_9ZZZZ</name>
<keyword evidence="3" id="KW-0057">Aromatic amino acid biosynthesis</keyword>
<dbReference type="SUPFAM" id="SSF56796">
    <property type="entry name" value="Dehydroquinate synthase-like"/>
    <property type="match status" value="1"/>
</dbReference>
<evidence type="ECO:0000256" key="4">
    <source>
        <dbReference type="ARBA" id="ARBA00023239"/>
    </source>
</evidence>
<evidence type="ECO:0000256" key="2">
    <source>
        <dbReference type="ARBA" id="ARBA00023027"/>
    </source>
</evidence>
<dbReference type="InterPro" id="IPR030960">
    <property type="entry name" value="DHQS/DOIS_N"/>
</dbReference>
<keyword evidence="2" id="KW-0520">NAD</keyword>
<dbReference type="Gene3D" id="3.40.50.1970">
    <property type="match status" value="1"/>
</dbReference>